<feature type="domain" description="TonB-dependent receptor plug" evidence="14">
    <location>
        <begin position="70"/>
        <end position="165"/>
    </location>
</feature>
<keyword evidence="12" id="KW-0732">Signal</keyword>
<evidence type="ECO:0000259" key="14">
    <source>
        <dbReference type="Pfam" id="PF07715"/>
    </source>
</evidence>
<evidence type="ECO:0000256" key="12">
    <source>
        <dbReference type="SAM" id="SignalP"/>
    </source>
</evidence>
<keyword evidence="7 10" id="KW-0472">Membrane</keyword>
<keyword evidence="9 10" id="KW-0998">Cell outer membrane</keyword>
<dbReference type="InterPro" id="IPR000531">
    <property type="entry name" value="Beta-barrel_TonB"/>
</dbReference>
<dbReference type="EMBL" id="LRRQ01000171">
    <property type="protein sequence ID" value="OAM87484.1"/>
    <property type="molecule type" value="Genomic_DNA"/>
</dbReference>
<dbReference type="STRING" id="1184151.AW736_23205"/>
<dbReference type="Proteomes" id="UP000078486">
    <property type="component" value="Unassembled WGS sequence"/>
</dbReference>
<comment type="similarity">
    <text evidence="2 10 11">Belongs to the TonB-dependent receptor family.</text>
</comment>
<organism evidence="15 16">
    <name type="scientific">Termitidicoccus mucosus</name>
    <dbReference type="NCBI Taxonomy" id="1184151"/>
    <lineage>
        <taxon>Bacteria</taxon>
        <taxon>Pseudomonadati</taxon>
        <taxon>Verrucomicrobiota</taxon>
        <taxon>Opitutia</taxon>
        <taxon>Opitutales</taxon>
        <taxon>Opitutaceae</taxon>
        <taxon>Termitidicoccus</taxon>
    </lineage>
</organism>
<dbReference type="InterPro" id="IPR039426">
    <property type="entry name" value="TonB-dep_rcpt-like"/>
</dbReference>
<evidence type="ECO:0000256" key="11">
    <source>
        <dbReference type="RuleBase" id="RU003357"/>
    </source>
</evidence>
<dbReference type="CDD" id="cd01347">
    <property type="entry name" value="ligand_gated_channel"/>
    <property type="match status" value="1"/>
</dbReference>
<dbReference type="NCBIfam" id="TIGR01783">
    <property type="entry name" value="TonB-siderophor"/>
    <property type="match status" value="1"/>
</dbReference>
<feature type="domain" description="TonB-dependent receptor-like beta-barrel" evidence="13">
    <location>
        <begin position="254"/>
        <end position="695"/>
    </location>
</feature>
<dbReference type="Gene3D" id="2.40.170.20">
    <property type="entry name" value="TonB-dependent receptor, beta-barrel domain"/>
    <property type="match status" value="1"/>
</dbReference>
<dbReference type="GO" id="GO:0015344">
    <property type="term" value="F:siderophore uptake transmembrane transporter activity"/>
    <property type="evidence" value="ECO:0007669"/>
    <property type="project" value="TreeGrafter"/>
</dbReference>
<protein>
    <submittedName>
        <fullName evidence="15">Ligand-gated channel</fullName>
    </submittedName>
</protein>
<dbReference type="InterPro" id="IPR036942">
    <property type="entry name" value="Beta-barrel_TonB_sf"/>
</dbReference>
<dbReference type="PANTHER" id="PTHR32552">
    <property type="entry name" value="FERRICHROME IRON RECEPTOR-RELATED"/>
    <property type="match status" value="1"/>
</dbReference>
<dbReference type="Gene3D" id="2.170.130.10">
    <property type="entry name" value="TonB-dependent receptor, plug domain"/>
    <property type="match status" value="1"/>
</dbReference>
<evidence type="ECO:0000256" key="7">
    <source>
        <dbReference type="ARBA" id="ARBA00023136"/>
    </source>
</evidence>
<dbReference type="GO" id="GO:0015891">
    <property type="term" value="P:siderophore transport"/>
    <property type="evidence" value="ECO:0007669"/>
    <property type="project" value="InterPro"/>
</dbReference>
<evidence type="ECO:0000313" key="16">
    <source>
        <dbReference type="Proteomes" id="UP000078486"/>
    </source>
</evidence>
<keyword evidence="5 10" id="KW-0812">Transmembrane</keyword>
<dbReference type="RefSeq" id="WP_068772666.1">
    <property type="nucleotide sequence ID" value="NZ_CP109796.1"/>
</dbReference>
<proteinExistence type="inferred from homology"/>
<keyword evidence="4 10" id="KW-1134">Transmembrane beta strand</keyword>
<dbReference type="Pfam" id="PF00593">
    <property type="entry name" value="TonB_dep_Rec_b-barrel"/>
    <property type="match status" value="1"/>
</dbReference>
<reference evidence="15 16" key="1">
    <citation type="submission" date="2016-01" db="EMBL/GenBank/DDBJ databases">
        <title>High potential of lignocellulose degradation of a new Verrucomicrobia species.</title>
        <authorList>
            <person name="Wang Y."/>
            <person name="Shi Y."/>
            <person name="Qiu Z."/>
            <person name="Liu S."/>
            <person name="Yang H."/>
        </authorList>
    </citation>
    <scope>NUCLEOTIDE SEQUENCE [LARGE SCALE GENOMIC DNA]</scope>
    <source>
        <strain evidence="15 16">TSB47</strain>
    </source>
</reference>
<dbReference type="OrthoDB" id="174652at2"/>
<evidence type="ECO:0000256" key="3">
    <source>
        <dbReference type="ARBA" id="ARBA00022448"/>
    </source>
</evidence>
<dbReference type="Pfam" id="PF07715">
    <property type="entry name" value="Plug"/>
    <property type="match status" value="1"/>
</dbReference>
<keyword evidence="3 10" id="KW-0813">Transport</keyword>
<evidence type="ECO:0000256" key="4">
    <source>
        <dbReference type="ARBA" id="ARBA00022452"/>
    </source>
</evidence>
<evidence type="ECO:0000259" key="13">
    <source>
        <dbReference type="Pfam" id="PF00593"/>
    </source>
</evidence>
<evidence type="ECO:0000256" key="6">
    <source>
        <dbReference type="ARBA" id="ARBA00023077"/>
    </source>
</evidence>
<dbReference type="GO" id="GO:0009279">
    <property type="term" value="C:cell outer membrane"/>
    <property type="evidence" value="ECO:0007669"/>
    <property type="project" value="UniProtKB-SubCell"/>
</dbReference>
<dbReference type="InterPro" id="IPR010105">
    <property type="entry name" value="TonB_sidphr_rcpt"/>
</dbReference>
<evidence type="ECO:0000256" key="10">
    <source>
        <dbReference type="PROSITE-ProRule" id="PRU01360"/>
    </source>
</evidence>
<dbReference type="AlphaFoldDB" id="A0A178IBT7"/>
<evidence type="ECO:0000313" key="15">
    <source>
        <dbReference type="EMBL" id="OAM87484.1"/>
    </source>
</evidence>
<evidence type="ECO:0000256" key="8">
    <source>
        <dbReference type="ARBA" id="ARBA00023170"/>
    </source>
</evidence>
<feature type="signal peptide" evidence="12">
    <location>
        <begin position="1"/>
        <end position="27"/>
    </location>
</feature>
<feature type="chain" id="PRO_5008088588" evidence="12">
    <location>
        <begin position="28"/>
        <end position="723"/>
    </location>
</feature>
<comment type="subcellular location">
    <subcellularLocation>
        <location evidence="1 10">Cell outer membrane</location>
        <topology evidence="1 10">Multi-pass membrane protein</topology>
    </subcellularLocation>
</comment>
<dbReference type="PANTHER" id="PTHR32552:SF74">
    <property type="entry name" value="HYDROXAMATE SIDEROPHORE RECEPTOR FHUE"/>
    <property type="match status" value="1"/>
</dbReference>
<comment type="caution">
    <text evidence="15">The sequence shown here is derived from an EMBL/GenBank/DDBJ whole genome shotgun (WGS) entry which is preliminary data.</text>
</comment>
<evidence type="ECO:0000256" key="1">
    <source>
        <dbReference type="ARBA" id="ARBA00004571"/>
    </source>
</evidence>
<evidence type="ECO:0000256" key="5">
    <source>
        <dbReference type="ARBA" id="ARBA00022692"/>
    </source>
</evidence>
<keyword evidence="8" id="KW-0675">Receptor</keyword>
<evidence type="ECO:0000256" key="9">
    <source>
        <dbReference type="ARBA" id="ARBA00023237"/>
    </source>
</evidence>
<sequence length="723" mass="79958">MNVSPWRNPSRLSRKFLPALAAVVSFAATLAAQTADEGTDDDIYRLDALTVADRQLAAVTVTTKLPISIHQTPQSISVVDRTRIDTESFFSLNDTLQNTTGINVTFYDSGRPLYFARGFAVNDFQVDGLTTFSDSTNLEYDIALYERVEIVRGANGLLSGAGYPSATVNMQRKRPGKTFAASVAGTLGSWDYRRIEGDVSVPLLAGGRVRARVVGAYTDRDYFLDRFTEDKAVFYGVLEADVTSTTLLAAGWQRQDNNPKRTTWGTIPRFADDGSLARLPRSLNFAANWCLWQRDADTLFVTVDQRIAEGWSLKAAYNRTEGDVQSVRVYATGFPNLATGAGTYLRAGIGEAEDTRDVIDVYLNGRFPLLGREHEFVAGWNYNELERRTPALSSVSGWTYDIPNLWTYDGDIPAPAYARTGARTVATTRQTGLYASLRFRLLDPLSLIGGLRLSQWKTGTDRYDTAGAYTGTTGAYEVSNELTPYAGIVYELNPVWAIYASYTDIFRPQNYRDKNDNLLEPIVGKNIEGGVKAEFFGGRLHASAALFESRQDNYAVRDSSVPEGTLPDGGSAYIGVNGTRTRGFEAELSGQLMSGWTAHVGYTYADTKRHALDLIYVNLPDHLVRLSTQYRLPGAFKALTVGGAVNWQSKTTGYNIPHPTLGAVTVTEDGYALVNVNLNLRLSDRVSATLTVRNLFDKTYWATIDYPNYGEPRNVILSLRWNY</sequence>
<dbReference type="InterPro" id="IPR037066">
    <property type="entry name" value="Plug_dom_sf"/>
</dbReference>
<evidence type="ECO:0000256" key="2">
    <source>
        <dbReference type="ARBA" id="ARBA00009810"/>
    </source>
</evidence>
<dbReference type="InterPro" id="IPR012910">
    <property type="entry name" value="Plug_dom"/>
</dbReference>
<gene>
    <name evidence="15" type="ORF">AW736_23205</name>
</gene>
<name>A0A178IBT7_9BACT</name>
<accession>A0A178IBT7</accession>
<dbReference type="PROSITE" id="PS52016">
    <property type="entry name" value="TONB_DEPENDENT_REC_3"/>
    <property type="match status" value="1"/>
</dbReference>
<keyword evidence="16" id="KW-1185">Reference proteome</keyword>
<dbReference type="SUPFAM" id="SSF56935">
    <property type="entry name" value="Porins"/>
    <property type="match status" value="1"/>
</dbReference>
<dbReference type="GO" id="GO:0038023">
    <property type="term" value="F:signaling receptor activity"/>
    <property type="evidence" value="ECO:0007669"/>
    <property type="project" value="InterPro"/>
</dbReference>
<keyword evidence="6 11" id="KW-0798">TonB box</keyword>